<feature type="domain" description="Alpha/beta hydrolase fold-3" evidence="2">
    <location>
        <begin position="79"/>
        <end position="277"/>
    </location>
</feature>
<accession>A0A6J6R327</accession>
<reference evidence="3" key="1">
    <citation type="submission" date="2020-05" db="EMBL/GenBank/DDBJ databases">
        <authorList>
            <person name="Chiriac C."/>
            <person name="Salcher M."/>
            <person name="Ghai R."/>
            <person name="Kavagutti S V."/>
        </authorList>
    </citation>
    <scope>NUCLEOTIDE SEQUENCE</scope>
</reference>
<keyword evidence="1" id="KW-0378">Hydrolase</keyword>
<dbReference type="PANTHER" id="PTHR48081:SF8">
    <property type="entry name" value="ALPHA_BETA HYDROLASE FOLD-3 DOMAIN-CONTAINING PROTEIN-RELATED"/>
    <property type="match status" value="1"/>
</dbReference>
<evidence type="ECO:0000259" key="2">
    <source>
        <dbReference type="Pfam" id="PF07859"/>
    </source>
</evidence>
<dbReference type="PANTHER" id="PTHR48081">
    <property type="entry name" value="AB HYDROLASE SUPERFAMILY PROTEIN C4A8.06C"/>
    <property type="match status" value="1"/>
</dbReference>
<dbReference type="AlphaFoldDB" id="A0A6J6R327"/>
<name>A0A6J6R327_9ZZZZ</name>
<dbReference type="Gene3D" id="3.40.50.1820">
    <property type="entry name" value="alpha/beta hydrolase"/>
    <property type="match status" value="1"/>
</dbReference>
<protein>
    <submittedName>
        <fullName evidence="3">Unannotated protein</fullName>
    </submittedName>
</protein>
<dbReference type="InterPro" id="IPR050300">
    <property type="entry name" value="GDXG_lipolytic_enzyme"/>
</dbReference>
<proteinExistence type="predicted"/>
<dbReference type="GO" id="GO:0016787">
    <property type="term" value="F:hydrolase activity"/>
    <property type="evidence" value="ECO:0007669"/>
    <property type="project" value="UniProtKB-KW"/>
</dbReference>
<dbReference type="EMBL" id="CAEZXR010000219">
    <property type="protein sequence ID" value="CAB4717502.1"/>
    <property type="molecule type" value="Genomic_DNA"/>
</dbReference>
<dbReference type="InterPro" id="IPR013094">
    <property type="entry name" value="AB_hydrolase_3"/>
</dbReference>
<dbReference type="SUPFAM" id="SSF53474">
    <property type="entry name" value="alpha/beta-Hydrolases"/>
    <property type="match status" value="1"/>
</dbReference>
<evidence type="ECO:0000313" key="3">
    <source>
        <dbReference type="EMBL" id="CAB4717502.1"/>
    </source>
</evidence>
<organism evidence="3">
    <name type="scientific">freshwater metagenome</name>
    <dbReference type="NCBI Taxonomy" id="449393"/>
    <lineage>
        <taxon>unclassified sequences</taxon>
        <taxon>metagenomes</taxon>
        <taxon>ecological metagenomes</taxon>
    </lineage>
</organism>
<dbReference type="Pfam" id="PF07859">
    <property type="entry name" value="Abhydrolase_3"/>
    <property type="match status" value="1"/>
</dbReference>
<gene>
    <name evidence="3" type="ORF">UFOPK2579_01776</name>
</gene>
<sequence length="306" mass="33148">MPSWSPAPGQDRRAWEIEVAQIRQQHETLALEAGRIIDGAERRYRGRVDRVEFHTIGTGSDAVAARVYVPEGEGPHPALLVLHGGAWWMGGGTTCFELNDPLCRRLCDEAQAIVVNLDYRLAPEHPFPVQLDDTRAALAWMHADAAGLGIDPARLGVLGMSSGANVAASTVRTLRDEGGPAVLVQVLMMPSLDMTASSPSWQAEPDQREGALRLRQLYLQDVVEPTDPRVSPLLADDFSALPPAVVVVATEDTLRDDGKLYAAALTEAGVQADLHEFVMTHIGGTDEVNELMNQAVVAGVRRHLHP</sequence>
<dbReference type="InterPro" id="IPR029058">
    <property type="entry name" value="AB_hydrolase_fold"/>
</dbReference>
<evidence type="ECO:0000256" key="1">
    <source>
        <dbReference type="ARBA" id="ARBA00022801"/>
    </source>
</evidence>